<evidence type="ECO:0000256" key="4">
    <source>
        <dbReference type="ARBA" id="ARBA00023180"/>
    </source>
</evidence>
<dbReference type="Pfam" id="PF01437">
    <property type="entry name" value="PSI"/>
    <property type="match status" value="1"/>
</dbReference>
<keyword evidence="2 7" id="KW-0472">Membrane</keyword>
<comment type="caution">
    <text evidence="5">Lacks conserved residue(s) required for the propagation of feature annotation.</text>
</comment>
<dbReference type="GO" id="GO:0030335">
    <property type="term" value="P:positive regulation of cell migration"/>
    <property type="evidence" value="ECO:0007669"/>
    <property type="project" value="TreeGrafter"/>
</dbReference>
<gene>
    <name evidence="10" type="ORF">COCON_G00130580</name>
</gene>
<protein>
    <recommendedName>
        <fullName evidence="9">Sema domain-containing protein</fullName>
    </recommendedName>
</protein>
<evidence type="ECO:0000256" key="7">
    <source>
        <dbReference type="SAM" id="Phobius"/>
    </source>
</evidence>
<dbReference type="OrthoDB" id="9988752at2759"/>
<dbReference type="InterPro" id="IPR015943">
    <property type="entry name" value="WD40/YVTN_repeat-like_dom_sf"/>
</dbReference>
<comment type="caution">
    <text evidence="10">The sequence shown here is derived from an EMBL/GenBank/DDBJ whole genome shotgun (WGS) entry which is preliminary data.</text>
</comment>
<dbReference type="GO" id="GO:0045499">
    <property type="term" value="F:chemorepellent activity"/>
    <property type="evidence" value="ECO:0007669"/>
    <property type="project" value="TreeGrafter"/>
</dbReference>
<dbReference type="SMART" id="SM00423">
    <property type="entry name" value="PSI"/>
    <property type="match status" value="1"/>
</dbReference>
<dbReference type="Gene3D" id="2.130.10.10">
    <property type="entry name" value="YVTN repeat-like/Quinoprotein amine dehydrogenase"/>
    <property type="match status" value="1"/>
</dbReference>
<organism evidence="10 11">
    <name type="scientific">Conger conger</name>
    <name type="common">Conger eel</name>
    <name type="synonym">Muraena conger</name>
    <dbReference type="NCBI Taxonomy" id="82655"/>
    <lineage>
        <taxon>Eukaryota</taxon>
        <taxon>Metazoa</taxon>
        <taxon>Chordata</taxon>
        <taxon>Craniata</taxon>
        <taxon>Vertebrata</taxon>
        <taxon>Euteleostomi</taxon>
        <taxon>Actinopterygii</taxon>
        <taxon>Neopterygii</taxon>
        <taxon>Teleostei</taxon>
        <taxon>Anguilliformes</taxon>
        <taxon>Congridae</taxon>
        <taxon>Conger</taxon>
    </lineage>
</organism>
<dbReference type="GO" id="GO:0071526">
    <property type="term" value="P:semaphorin-plexin signaling pathway"/>
    <property type="evidence" value="ECO:0007669"/>
    <property type="project" value="TreeGrafter"/>
</dbReference>
<dbReference type="Pfam" id="PF01403">
    <property type="entry name" value="Sema"/>
    <property type="match status" value="1"/>
</dbReference>
<feature type="signal peptide" evidence="8">
    <location>
        <begin position="1"/>
        <end position="19"/>
    </location>
</feature>
<keyword evidence="4" id="KW-0325">Glycoprotein</keyword>
<dbReference type="GO" id="GO:0005886">
    <property type="term" value="C:plasma membrane"/>
    <property type="evidence" value="ECO:0007669"/>
    <property type="project" value="TreeGrafter"/>
</dbReference>
<accession>A0A9Q1DDX1</accession>
<dbReference type="EMBL" id="JAFJMO010000009">
    <property type="protein sequence ID" value="KAJ8267886.1"/>
    <property type="molecule type" value="Genomic_DNA"/>
</dbReference>
<dbReference type="PANTHER" id="PTHR11036">
    <property type="entry name" value="SEMAPHORIN"/>
    <property type="match status" value="1"/>
</dbReference>
<keyword evidence="3" id="KW-1015">Disulfide bond</keyword>
<dbReference type="SUPFAM" id="SSF103575">
    <property type="entry name" value="Plexin repeat"/>
    <property type="match status" value="1"/>
</dbReference>
<keyword evidence="11" id="KW-1185">Reference proteome</keyword>
<evidence type="ECO:0000256" key="2">
    <source>
        <dbReference type="ARBA" id="ARBA00023136"/>
    </source>
</evidence>
<proteinExistence type="predicted"/>
<reference evidence="10" key="1">
    <citation type="journal article" date="2023" name="Science">
        <title>Genome structures resolve the early diversification of teleost fishes.</title>
        <authorList>
            <person name="Parey E."/>
            <person name="Louis A."/>
            <person name="Montfort J."/>
            <person name="Bouchez O."/>
            <person name="Roques C."/>
            <person name="Iampietro C."/>
            <person name="Lluch J."/>
            <person name="Castinel A."/>
            <person name="Donnadieu C."/>
            <person name="Desvignes T."/>
            <person name="Floi Bucao C."/>
            <person name="Jouanno E."/>
            <person name="Wen M."/>
            <person name="Mejri S."/>
            <person name="Dirks R."/>
            <person name="Jansen H."/>
            <person name="Henkel C."/>
            <person name="Chen W.J."/>
            <person name="Zahm M."/>
            <person name="Cabau C."/>
            <person name="Klopp C."/>
            <person name="Thompson A.W."/>
            <person name="Robinson-Rechavi M."/>
            <person name="Braasch I."/>
            <person name="Lecointre G."/>
            <person name="Bobe J."/>
            <person name="Postlethwait J.H."/>
            <person name="Berthelot C."/>
            <person name="Roest Crollius H."/>
            <person name="Guiguen Y."/>
        </authorList>
    </citation>
    <scope>NUCLEOTIDE SEQUENCE</scope>
    <source>
        <strain evidence="10">Concon-B</strain>
    </source>
</reference>
<dbReference type="Gene3D" id="3.30.1680.10">
    <property type="entry name" value="ligand-binding face of the semaphorins, domain 2"/>
    <property type="match status" value="1"/>
</dbReference>
<keyword evidence="8" id="KW-0732">Signal</keyword>
<dbReference type="PANTHER" id="PTHR11036:SF145">
    <property type="entry name" value="SEMAPHORIN-4A ISOFORM X1-RELATED"/>
    <property type="match status" value="1"/>
</dbReference>
<name>A0A9Q1DDX1_CONCO</name>
<evidence type="ECO:0000256" key="6">
    <source>
        <dbReference type="SAM" id="MobiDB-lite"/>
    </source>
</evidence>
<dbReference type="Proteomes" id="UP001152803">
    <property type="component" value="Unassembled WGS sequence"/>
</dbReference>
<evidence type="ECO:0000313" key="10">
    <source>
        <dbReference type="EMBL" id="KAJ8267886.1"/>
    </source>
</evidence>
<feature type="region of interest" description="Disordered" evidence="6">
    <location>
        <begin position="634"/>
        <end position="712"/>
    </location>
</feature>
<dbReference type="GO" id="GO:0007411">
    <property type="term" value="P:axon guidance"/>
    <property type="evidence" value="ECO:0007669"/>
    <property type="project" value="TreeGrafter"/>
</dbReference>
<evidence type="ECO:0000256" key="1">
    <source>
        <dbReference type="ARBA" id="ARBA00004370"/>
    </source>
</evidence>
<dbReference type="SUPFAM" id="SSF101912">
    <property type="entry name" value="Sema domain"/>
    <property type="match status" value="1"/>
</dbReference>
<dbReference type="PROSITE" id="PS51004">
    <property type="entry name" value="SEMA"/>
    <property type="match status" value="1"/>
</dbReference>
<dbReference type="GO" id="GO:0030215">
    <property type="term" value="F:semaphorin receptor binding"/>
    <property type="evidence" value="ECO:0007669"/>
    <property type="project" value="InterPro"/>
</dbReference>
<feature type="compositionally biased region" description="Low complexity" evidence="6">
    <location>
        <begin position="634"/>
        <end position="661"/>
    </location>
</feature>
<feature type="transmembrane region" description="Helical" evidence="7">
    <location>
        <begin position="720"/>
        <end position="742"/>
    </location>
</feature>
<dbReference type="FunFam" id="2.130.10.10:FF:000257">
    <property type="entry name" value="semaphorin-4A isoform X2"/>
    <property type="match status" value="1"/>
</dbReference>
<evidence type="ECO:0000256" key="3">
    <source>
        <dbReference type="ARBA" id="ARBA00023157"/>
    </source>
</evidence>
<evidence type="ECO:0000256" key="8">
    <source>
        <dbReference type="SAM" id="SignalP"/>
    </source>
</evidence>
<keyword evidence="7" id="KW-1133">Transmembrane helix</keyword>
<dbReference type="InterPro" id="IPR001627">
    <property type="entry name" value="Semap_dom"/>
</dbReference>
<evidence type="ECO:0000313" key="11">
    <source>
        <dbReference type="Proteomes" id="UP001152803"/>
    </source>
</evidence>
<dbReference type="AlphaFoldDB" id="A0A9Q1DDX1"/>
<dbReference type="InterPro" id="IPR036352">
    <property type="entry name" value="Semap_dom_sf"/>
</dbReference>
<dbReference type="InterPro" id="IPR016201">
    <property type="entry name" value="PSI"/>
</dbReference>
<sequence>MALWRLAWVVMAMLPACPCRLVPRVSFSAGSPGRLLTVFTNPNITNTTTLLLGKDGETLVVGARDAVISLDVGRPGVMEMKSKVDWFPSSEDLEHCSVKGQKTKDCHNFIRVLQFLNSTHMYACGTFAFSPQCAYIDSRDFALTYGPSGEPDTGRGRCPYNPYQRNTAITVYGELYVSGVADYLGIRPVISRYLSKGSRDLKLDDTPGLLDEPTFISSAFIPSEEKVYFFFREVGGEYDFFEKLIVPRIAQVCTSDMGGQRTLQKRWTTFVKAQLLCQATNELPYNILQDVVTLPPPEGATDDETLFYGIFGSQWPGGNSGKSAVCAFQLRDVKKVFSGNYKVLNRDTLRWSTRLQEKEANPGECGLHNASDSTLRFVKENFLADLGVPPHGKAPALVSADHRYRRIAVQTTRGADGRDYTVLFLLTESGFLQKVVLLDQGPHIIEEVQVFQQPQAVSNLLLSVSKGVVFVGTSHGVVRVPVSNCSYYWSCAECVLSRDPFCAWDPHRQACAEVSSIPADASQDVAGVNVAGMCSEATITPRARSGQPRTPTEEEVLVSLNEVVTLRCPGTSRLASLLWEGPSGPLAPELYLQRDDGRLSFLASALTLGPHRCYSLESGHQQALALYAVTQRDAPAGGPAQTPTPGAAPTGGVTPSAPARQPGGGPAAETTSEAPSHTAAPEPTTGSRAPVPAATRNPSAAERPGPAPDPPQGRSYYEELVAVSVLLALALCALTAGALCWLRQRCRRKAAPQVYPRRASEADVPQEHDPLAPTPPNCSRASLRSPWRTAR</sequence>
<feature type="domain" description="Sema" evidence="9">
    <location>
        <begin position="24"/>
        <end position="482"/>
    </location>
</feature>
<feature type="compositionally biased region" description="Basic and acidic residues" evidence="6">
    <location>
        <begin position="758"/>
        <end position="770"/>
    </location>
</feature>
<feature type="chain" id="PRO_5040149617" description="Sema domain-containing protein" evidence="8">
    <location>
        <begin position="20"/>
        <end position="791"/>
    </location>
</feature>
<dbReference type="InterPro" id="IPR002165">
    <property type="entry name" value="Plexin_repeat"/>
</dbReference>
<keyword evidence="7" id="KW-0812">Transmembrane</keyword>
<dbReference type="GO" id="GO:0001755">
    <property type="term" value="P:neural crest cell migration"/>
    <property type="evidence" value="ECO:0007669"/>
    <property type="project" value="TreeGrafter"/>
</dbReference>
<feature type="region of interest" description="Disordered" evidence="6">
    <location>
        <begin position="751"/>
        <end position="791"/>
    </location>
</feature>
<dbReference type="InterPro" id="IPR027231">
    <property type="entry name" value="Semaphorin"/>
</dbReference>
<comment type="subcellular location">
    <subcellularLocation>
        <location evidence="1">Membrane</location>
    </subcellularLocation>
</comment>
<dbReference type="SMART" id="SM00630">
    <property type="entry name" value="Sema"/>
    <property type="match status" value="1"/>
</dbReference>
<evidence type="ECO:0000259" key="9">
    <source>
        <dbReference type="PROSITE" id="PS51004"/>
    </source>
</evidence>
<evidence type="ECO:0000256" key="5">
    <source>
        <dbReference type="PROSITE-ProRule" id="PRU00352"/>
    </source>
</evidence>